<comment type="similarity">
    <text evidence="1">Belongs to the thioesterase family.</text>
</comment>
<dbReference type="InterPro" id="IPR029058">
    <property type="entry name" value="AB_hydrolase_fold"/>
</dbReference>
<dbReference type="InterPro" id="IPR001031">
    <property type="entry name" value="Thioesterase"/>
</dbReference>
<organism evidence="3">
    <name type="scientific">Bacillus subtilis</name>
    <dbReference type="NCBI Taxonomy" id="1423"/>
    <lineage>
        <taxon>Bacteria</taxon>
        <taxon>Bacillati</taxon>
        <taxon>Bacillota</taxon>
        <taxon>Bacilli</taxon>
        <taxon>Bacillales</taxon>
        <taxon>Bacillaceae</taxon>
        <taxon>Bacillus</taxon>
    </lineage>
</organism>
<name>A0A1D8MBD6_BACIU</name>
<dbReference type="SUPFAM" id="SSF53474">
    <property type="entry name" value="alpha/beta-Hydrolases"/>
    <property type="match status" value="1"/>
</dbReference>
<dbReference type="InterPro" id="IPR012223">
    <property type="entry name" value="TEII"/>
</dbReference>
<evidence type="ECO:0000256" key="1">
    <source>
        <dbReference type="ARBA" id="ARBA00007169"/>
    </source>
</evidence>
<dbReference type="Gene3D" id="3.40.50.1820">
    <property type="entry name" value="alpha/beta hydrolase"/>
    <property type="match status" value="1"/>
</dbReference>
<sequence>MPEGYRKRGEGQMIKLFCLPYAGGSSTIFSGWKRFLDASVELVALELPGHGTRMSEPLLNRAESVTEDLFMQAKSHLGDSDYAIFGHSMGSLLAYELQRKLTMENKQPIHMFFSGRFPPHIPEKKVLHQLSNSALKQAIIEMGGVPEEFSKNEQVLDFFLPILRADFELLETYRNTAVAPLSCDISVFYGKRDLPSVLFDLSDWSQYTDQTCRFYEFEGDHFFINQKTEEVTAKINHILNQTGVV</sequence>
<reference evidence="3" key="1">
    <citation type="submission" date="2016-09" db="EMBL/GenBank/DDBJ databases">
        <title>Structure identification and genomic properties of four non-ribosomal peptide synthetase metabolites from Bacillus subtilis fmb60.</title>
        <authorList>
            <person name="Yang J."/>
            <person name="Lu Z."/>
            <person name="Lu F."/>
        </authorList>
    </citation>
    <scope>NUCLEOTIDE SEQUENCE</scope>
    <source>
        <strain evidence="3">Fmb60</strain>
    </source>
</reference>
<evidence type="ECO:0000313" key="3">
    <source>
        <dbReference type="EMBL" id="AOV81579.1"/>
    </source>
</evidence>
<evidence type="ECO:0000259" key="2">
    <source>
        <dbReference type="Pfam" id="PF00975"/>
    </source>
</evidence>
<dbReference type="AlphaFoldDB" id="A0A1D8MBD6"/>
<accession>A0A1D8MBD6</accession>
<proteinExistence type="inferred from homology"/>
<dbReference type="Pfam" id="PF00975">
    <property type="entry name" value="Thioesterase"/>
    <property type="match status" value="1"/>
</dbReference>
<dbReference type="PANTHER" id="PTHR11487:SF0">
    <property type="entry name" value="S-ACYL FATTY ACID SYNTHASE THIOESTERASE, MEDIUM CHAIN"/>
    <property type="match status" value="1"/>
</dbReference>
<dbReference type="PANTHER" id="PTHR11487">
    <property type="entry name" value="THIOESTERASE"/>
    <property type="match status" value="1"/>
</dbReference>
<dbReference type="GO" id="GO:0008610">
    <property type="term" value="P:lipid biosynthetic process"/>
    <property type="evidence" value="ECO:0007669"/>
    <property type="project" value="TreeGrafter"/>
</dbReference>
<dbReference type="EMBL" id="KX826081">
    <property type="protein sequence ID" value="AOV81579.1"/>
    <property type="molecule type" value="Genomic_DNA"/>
</dbReference>
<feature type="domain" description="Thioesterase" evidence="2">
    <location>
        <begin position="15"/>
        <end position="238"/>
    </location>
</feature>
<protein>
    <submittedName>
        <fullName evidence="3">Thioesterase</fullName>
    </submittedName>
</protein>